<evidence type="ECO:0000313" key="2">
    <source>
        <dbReference type="Proteomes" id="UP001501510"/>
    </source>
</evidence>
<dbReference type="GO" id="GO:0016787">
    <property type="term" value="F:hydrolase activity"/>
    <property type="evidence" value="ECO:0007669"/>
    <property type="project" value="UniProtKB-KW"/>
</dbReference>
<dbReference type="InterPro" id="IPR023214">
    <property type="entry name" value="HAD_sf"/>
</dbReference>
<dbReference type="Proteomes" id="UP001501510">
    <property type="component" value="Unassembled WGS sequence"/>
</dbReference>
<protein>
    <submittedName>
        <fullName evidence="1">Cof-type HAD-IIB family hydrolase</fullName>
    </submittedName>
</protein>
<gene>
    <name evidence="1" type="ORF">GCM10008906_10510</name>
</gene>
<comment type="caution">
    <text evidence="1">The sequence shown here is derived from an EMBL/GenBank/DDBJ whole genome shotgun (WGS) entry which is preliminary data.</text>
</comment>
<reference evidence="2" key="1">
    <citation type="journal article" date="2019" name="Int. J. Syst. Evol. Microbiol.">
        <title>The Global Catalogue of Microorganisms (GCM) 10K type strain sequencing project: providing services to taxonomists for standard genome sequencing and annotation.</title>
        <authorList>
            <consortium name="The Broad Institute Genomics Platform"/>
            <consortium name="The Broad Institute Genome Sequencing Center for Infectious Disease"/>
            <person name="Wu L."/>
            <person name="Ma J."/>
        </authorList>
    </citation>
    <scope>NUCLEOTIDE SEQUENCE [LARGE SCALE GENOMIC DNA]</scope>
    <source>
        <strain evidence="2">JCM 1407</strain>
    </source>
</reference>
<dbReference type="Pfam" id="PF08282">
    <property type="entry name" value="Hydrolase_3"/>
    <property type="match status" value="1"/>
</dbReference>
<accession>A0ABP3UM47</accession>
<evidence type="ECO:0000313" key="1">
    <source>
        <dbReference type="EMBL" id="GAA0736019.1"/>
    </source>
</evidence>
<keyword evidence="1" id="KW-0378">Hydrolase</keyword>
<dbReference type="InterPro" id="IPR036412">
    <property type="entry name" value="HAD-like_sf"/>
</dbReference>
<dbReference type="NCBIfam" id="TIGR01484">
    <property type="entry name" value="HAD-SF-IIB"/>
    <property type="match status" value="1"/>
</dbReference>
<dbReference type="SUPFAM" id="SSF56784">
    <property type="entry name" value="HAD-like"/>
    <property type="match status" value="1"/>
</dbReference>
<sequence length="253" mass="28975">MDKVLCFDLDGTLINGKNEIIGGEDTLKGLKNLQDRGYELVITTGRLEHDIYHINKKHHLNINVAVSQNGAVVNKNKELSAKLLDKKEAINIYKYLKTKDLRVELNTVSNRYWHDDRDPDFPKEYYDSSNIKEDFSDIIKYQPTILFLVIGEKEKIKEVQDFINSNYNKVEAVRTSEGSLEILAKGVSKGTIVKKLFPDKEIISIGDSENDFSLFELSNRSYYVGQGDCSKASYNFNTIDKAIKHIIKEDKNE</sequence>
<dbReference type="EMBL" id="BAAACG010000006">
    <property type="protein sequence ID" value="GAA0736019.1"/>
    <property type="molecule type" value="Genomic_DNA"/>
</dbReference>
<dbReference type="Gene3D" id="3.30.1240.10">
    <property type="match status" value="1"/>
</dbReference>
<proteinExistence type="predicted"/>
<dbReference type="PANTHER" id="PTHR10000">
    <property type="entry name" value="PHOSPHOSERINE PHOSPHATASE"/>
    <property type="match status" value="1"/>
</dbReference>
<dbReference type="RefSeq" id="WP_343759553.1">
    <property type="nucleotide sequence ID" value="NZ_BAAACG010000006.1"/>
</dbReference>
<dbReference type="PANTHER" id="PTHR10000:SF8">
    <property type="entry name" value="HAD SUPERFAMILY HYDROLASE-LIKE, TYPE 3"/>
    <property type="match status" value="1"/>
</dbReference>
<dbReference type="Gene3D" id="3.40.50.1000">
    <property type="entry name" value="HAD superfamily/HAD-like"/>
    <property type="match status" value="1"/>
</dbReference>
<organism evidence="1 2">
    <name type="scientific">Clostridium oceanicum</name>
    <dbReference type="NCBI Taxonomy" id="1543"/>
    <lineage>
        <taxon>Bacteria</taxon>
        <taxon>Bacillati</taxon>
        <taxon>Bacillota</taxon>
        <taxon>Clostridia</taxon>
        <taxon>Eubacteriales</taxon>
        <taxon>Clostridiaceae</taxon>
        <taxon>Clostridium</taxon>
    </lineage>
</organism>
<keyword evidence="2" id="KW-1185">Reference proteome</keyword>
<name>A0ABP3UM47_9CLOT</name>
<dbReference type="InterPro" id="IPR006379">
    <property type="entry name" value="HAD-SF_hydro_IIB"/>
</dbReference>